<proteinExistence type="predicted"/>
<dbReference type="SUPFAM" id="SSF56925">
    <property type="entry name" value="OMPA-like"/>
    <property type="match status" value="1"/>
</dbReference>
<dbReference type="EMBL" id="BMFQ01000004">
    <property type="protein sequence ID" value="GGG58124.1"/>
    <property type="molecule type" value="Genomic_DNA"/>
</dbReference>
<dbReference type="Pfam" id="PF13568">
    <property type="entry name" value="OMP_b-brl_2"/>
    <property type="match status" value="1"/>
</dbReference>
<keyword evidence="1" id="KW-0732">Signal</keyword>
<keyword evidence="4" id="KW-1185">Reference proteome</keyword>
<comment type="caution">
    <text evidence="3">The sequence shown here is derived from an EMBL/GenBank/DDBJ whole genome shotgun (WGS) entry which is preliminary data.</text>
</comment>
<dbReference type="Proteomes" id="UP000625976">
    <property type="component" value="Unassembled WGS sequence"/>
</dbReference>
<evidence type="ECO:0000313" key="4">
    <source>
        <dbReference type="Proteomes" id="UP000625976"/>
    </source>
</evidence>
<dbReference type="InterPro" id="IPR011250">
    <property type="entry name" value="OMP/PagP_B-barrel"/>
</dbReference>
<dbReference type="AlphaFoldDB" id="A0A917LUX9"/>
<dbReference type="Gene3D" id="2.40.160.20">
    <property type="match status" value="1"/>
</dbReference>
<reference evidence="3" key="2">
    <citation type="submission" date="2020-09" db="EMBL/GenBank/DDBJ databases">
        <authorList>
            <person name="Sun Q."/>
            <person name="Zhou Y."/>
        </authorList>
    </citation>
    <scope>NUCLEOTIDE SEQUENCE</scope>
    <source>
        <strain evidence="3">CGMCC 1.12751</strain>
    </source>
</reference>
<sequence length="280" mass="30915">MKHFNKLMVLALVLITTGTFAQETKWGVRLGVGLPNLQSTDDNIYSKDYKTVAGFDGGIFLDYGLTENFSIKTELYYATKGGERNGMQPIPPAQLDPQLGQLTGGVPVYANFDNRAVFNYIGIPVLAKYEWNLGDKWGVYANAGLYVEFILSPEQETSGESKFYYDEAGTMAVQVPYNAGTDENPVIIMVDLPAQNMTATTDIDKDLADMDFGAMFGGGVSYNLNDTSELIFDMRGSYGFIPLQNDTETYGTVHMGSFTFSLAYAYTFKNRSKKATPTND</sequence>
<feature type="signal peptide" evidence="1">
    <location>
        <begin position="1"/>
        <end position="21"/>
    </location>
</feature>
<feature type="chain" id="PRO_5037666758" description="Outer membrane protein beta-barrel domain-containing protein" evidence="1">
    <location>
        <begin position="22"/>
        <end position="280"/>
    </location>
</feature>
<accession>A0A917LUX9</accession>
<evidence type="ECO:0000256" key="1">
    <source>
        <dbReference type="SAM" id="SignalP"/>
    </source>
</evidence>
<organism evidence="3 4">
    <name type="scientific">Bizionia arctica</name>
    <dbReference type="NCBI Taxonomy" id="1495645"/>
    <lineage>
        <taxon>Bacteria</taxon>
        <taxon>Pseudomonadati</taxon>
        <taxon>Bacteroidota</taxon>
        <taxon>Flavobacteriia</taxon>
        <taxon>Flavobacteriales</taxon>
        <taxon>Flavobacteriaceae</taxon>
        <taxon>Bizionia</taxon>
    </lineage>
</organism>
<name>A0A917LUX9_9FLAO</name>
<feature type="domain" description="Outer membrane protein beta-barrel" evidence="2">
    <location>
        <begin position="20"/>
        <end position="243"/>
    </location>
</feature>
<dbReference type="InterPro" id="IPR025665">
    <property type="entry name" value="Beta-barrel_OMP_2"/>
</dbReference>
<evidence type="ECO:0000259" key="2">
    <source>
        <dbReference type="Pfam" id="PF13568"/>
    </source>
</evidence>
<protein>
    <recommendedName>
        <fullName evidence="2">Outer membrane protein beta-barrel domain-containing protein</fullName>
    </recommendedName>
</protein>
<reference evidence="3" key="1">
    <citation type="journal article" date="2014" name="Int. J. Syst. Evol. Microbiol.">
        <title>Complete genome sequence of Corynebacterium casei LMG S-19264T (=DSM 44701T), isolated from a smear-ripened cheese.</title>
        <authorList>
            <consortium name="US DOE Joint Genome Institute (JGI-PGF)"/>
            <person name="Walter F."/>
            <person name="Albersmeier A."/>
            <person name="Kalinowski J."/>
            <person name="Ruckert C."/>
        </authorList>
    </citation>
    <scope>NUCLEOTIDE SEQUENCE</scope>
    <source>
        <strain evidence="3">CGMCC 1.12751</strain>
    </source>
</reference>
<dbReference type="RefSeq" id="WP_188466568.1">
    <property type="nucleotide sequence ID" value="NZ_BMFQ01000004.1"/>
</dbReference>
<evidence type="ECO:0000313" key="3">
    <source>
        <dbReference type="EMBL" id="GGG58124.1"/>
    </source>
</evidence>
<gene>
    <name evidence="3" type="ORF">GCM10010976_31210</name>
</gene>